<dbReference type="Proteomes" id="UP000256562">
    <property type="component" value="Unassembled WGS sequence"/>
</dbReference>
<keyword evidence="2" id="KW-0378">Hydrolase</keyword>
<dbReference type="GO" id="GO:0004519">
    <property type="term" value="F:endonuclease activity"/>
    <property type="evidence" value="ECO:0007669"/>
    <property type="project" value="UniProtKB-KW"/>
</dbReference>
<reference evidence="2 3" key="1">
    <citation type="journal article" date="2018" name="Vet. Microbiol.">
        <title>Characterisation of Staphylococcus felis isolated from cats using whole genome sequencing.</title>
        <authorList>
            <person name="Worthing K."/>
            <person name="Pang S."/>
            <person name="Trott D.J."/>
            <person name="Abraham S."/>
            <person name="Coombs G.W."/>
            <person name="Jordan D."/>
            <person name="McIntyre L."/>
            <person name="Davies M.R."/>
            <person name="Norris J."/>
        </authorList>
    </citation>
    <scope>NUCLEOTIDE SEQUENCE [LARGE SCALE GENOMIC DNA]</scope>
    <source>
        <strain evidence="2 3">F9</strain>
    </source>
</reference>
<dbReference type="EMBL" id="QKXQ01000581">
    <property type="protein sequence ID" value="REH90866.1"/>
    <property type="molecule type" value="Genomic_DNA"/>
</dbReference>
<dbReference type="GO" id="GO:0032259">
    <property type="term" value="P:methylation"/>
    <property type="evidence" value="ECO:0007669"/>
    <property type="project" value="InterPro"/>
</dbReference>
<dbReference type="GO" id="GO:0006304">
    <property type="term" value="P:DNA modification"/>
    <property type="evidence" value="ECO:0007669"/>
    <property type="project" value="InterPro"/>
</dbReference>
<dbReference type="OrthoDB" id="9813673at2"/>
<comment type="caution">
    <text evidence="2">The sequence shown here is derived from an EMBL/GenBank/DDBJ whole genome shotgun (WGS) entry which is preliminary data.</text>
</comment>
<keyword evidence="2" id="KW-0540">Nuclease</keyword>
<sequence>MKMKFDVVVGNPPYQDNIENRSEQPSIYNYFYDLAEKISDKYCLITPARFLFNIGSTSKKWNKKMIEDINNQIVFYVQDASELFPNTIIKGGVAILYHDSKREIGPIGTFTIYSELNGILEKVVREDFISIAELLFSNTSYKYSEKLWSENPNLRSRVSGGSKRYLSSSVFDKLEEIFFEHIPNDKYEYVQILGRKNKKREYYWMRKDYLLEHPNMDKFKVLVPSSNGSGKLGEVLSNPIVGGKNLGHTETFISFGSFSKKSNADNLLKYLKTKFTRVMLGVVKITQGNKTKEVWSKVPMQDFTKNSDIDWSKPISDIDQQLYKKYKLSQNEIKFIEEKVEVMD</sequence>
<dbReference type="PROSITE" id="PS00092">
    <property type="entry name" value="N6_MTASE"/>
    <property type="match status" value="1"/>
</dbReference>
<gene>
    <name evidence="2" type="ORF">DOS83_12055</name>
</gene>
<name>A0A3E0ILM8_9STAP</name>
<dbReference type="GO" id="GO:0009007">
    <property type="term" value="F:site-specific DNA-methyltransferase (adenine-specific) activity"/>
    <property type="evidence" value="ECO:0007669"/>
    <property type="project" value="UniProtKB-EC"/>
</dbReference>
<dbReference type="Gene3D" id="3.40.50.150">
    <property type="entry name" value="Vaccinia Virus protein VP39"/>
    <property type="match status" value="1"/>
</dbReference>
<keyword evidence="2" id="KW-0255">Endonuclease</keyword>
<protein>
    <submittedName>
        <fullName evidence="2">Restriction endonuclease</fullName>
    </submittedName>
</protein>
<feature type="domain" description="Type II methyltransferase M.TaqI-like" evidence="1">
    <location>
        <begin position="2"/>
        <end position="77"/>
    </location>
</feature>
<evidence type="ECO:0000313" key="2">
    <source>
        <dbReference type="EMBL" id="REH90866.1"/>
    </source>
</evidence>
<dbReference type="InterPro" id="IPR029063">
    <property type="entry name" value="SAM-dependent_MTases_sf"/>
</dbReference>
<evidence type="ECO:0000259" key="1">
    <source>
        <dbReference type="Pfam" id="PF07669"/>
    </source>
</evidence>
<dbReference type="GO" id="GO:0003676">
    <property type="term" value="F:nucleic acid binding"/>
    <property type="evidence" value="ECO:0007669"/>
    <property type="project" value="InterPro"/>
</dbReference>
<proteinExistence type="predicted"/>
<dbReference type="InterPro" id="IPR002052">
    <property type="entry name" value="DNA_methylase_N6_adenine_CS"/>
</dbReference>
<dbReference type="InterPro" id="IPR011639">
    <property type="entry name" value="MethylTrfase_TaqI-like_dom"/>
</dbReference>
<dbReference type="Pfam" id="PF07669">
    <property type="entry name" value="Eco57I"/>
    <property type="match status" value="1"/>
</dbReference>
<organism evidence="2 3">
    <name type="scientific">Staphylococcus felis</name>
    <dbReference type="NCBI Taxonomy" id="46127"/>
    <lineage>
        <taxon>Bacteria</taxon>
        <taxon>Bacillati</taxon>
        <taxon>Bacillota</taxon>
        <taxon>Bacilli</taxon>
        <taxon>Bacillales</taxon>
        <taxon>Staphylococcaceae</taxon>
        <taxon>Staphylococcus</taxon>
    </lineage>
</organism>
<dbReference type="AlphaFoldDB" id="A0A3E0ILM8"/>
<evidence type="ECO:0000313" key="3">
    <source>
        <dbReference type="Proteomes" id="UP000256562"/>
    </source>
</evidence>
<dbReference type="SUPFAM" id="SSF53335">
    <property type="entry name" value="S-adenosyl-L-methionine-dependent methyltransferases"/>
    <property type="match status" value="1"/>
</dbReference>
<accession>A0A3E0ILM8</accession>